<dbReference type="EMBL" id="CP133461">
    <property type="protein sequence ID" value="WMV75014.1"/>
    <property type="molecule type" value="Genomic_DNA"/>
</dbReference>
<reference evidence="2 3" key="1">
    <citation type="submission" date="2023-08" db="EMBL/GenBank/DDBJ databases">
        <title>Complete genome sequence of Geobacillus thermodenitrificans K1041, a genetically tractable strain representative of the genus Geobacillus.</title>
        <authorList>
            <person name="Kani S."/>
            <person name="Suzuki H."/>
        </authorList>
    </citation>
    <scope>NUCLEOTIDE SEQUENCE [LARGE SCALE GENOMIC DNA]</scope>
    <source>
        <strain evidence="2 3">K1041</strain>
    </source>
</reference>
<accession>A0ABY9QC67</accession>
<evidence type="ECO:0000256" key="1">
    <source>
        <dbReference type="SAM" id="MobiDB-lite"/>
    </source>
</evidence>
<proteinExistence type="predicted"/>
<name>A0ABY9QC67_GEOTD</name>
<keyword evidence="3" id="KW-1185">Reference proteome</keyword>
<dbReference type="RefSeq" id="WP_008881989.1">
    <property type="nucleotide sequence ID" value="NZ_CP017690.1"/>
</dbReference>
<dbReference type="Proteomes" id="UP001297580">
    <property type="component" value="Chromosome"/>
</dbReference>
<protein>
    <submittedName>
        <fullName evidence="2">ERF family protein</fullName>
    </submittedName>
</protein>
<dbReference type="Pfam" id="PF04404">
    <property type="entry name" value="ERF"/>
    <property type="match status" value="1"/>
</dbReference>
<sequence>MTKTAEQPKLLNIYQKLVEIRKTVDVFVKDSQGYGYRYVSGTQVLKKIREKMDELGVLLVPIVLNQTHSTFNYTVWDRENKRERPKTDFVVTGDMKYVWINADDPSDRIEIPWQYMGQQDDISKAFGSALTYTERYFLMKFFSVPTDEDDPDARDTAKQNGKIDKKENGKYKKASKNQLDYIDALISRRVTADWTKEMLYEKLKETMGVDKEPSEWTVEEASKAISIITGRFE</sequence>
<gene>
    <name evidence="2" type="ORF">HSX42_12020</name>
</gene>
<evidence type="ECO:0000313" key="2">
    <source>
        <dbReference type="EMBL" id="WMV75014.1"/>
    </source>
</evidence>
<organism evidence="2 3">
    <name type="scientific">Geobacillus thermodenitrificans</name>
    <dbReference type="NCBI Taxonomy" id="33940"/>
    <lineage>
        <taxon>Bacteria</taxon>
        <taxon>Bacillati</taxon>
        <taxon>Bacillota</taxon>
        <taxon>Bacilli</taxon>
        <taxon>Bacillales</taxon>
        <taxon>Anoxybacillaceae</taxon>
        <taxon>Geobacillus</taxon>
    </lineage>
</organism>
<dbReference type="InterPro" id="IPR007499">
    <property type="entry name" value="ERF_bacteria_virus"/>
</dbReference>
<evidence type="ECO:0000313" key="3">
    <source>
        <dbReference type="Proteomes" id="UP001297580"/>
    </source>
</evidence>
<feature type="compositionally biased region" description="Basic and acidic residues" evidence="1">
    <location>
        <begin position="153"/>
        <end position="169"/>
    </location>
</feature>
<feature type="region of interest" description="Disordered" evidence="1">
    <location>
        <begin position="147"/>
        <end position="169"/>
    </location>
</feature>